<sequence length="234" mass="24394">MVIIDIGTTAHENKADVRAGGEDSQQGKGSNESAGGDNARGRPRGESPHLPTYTGNGYSVSTPTGMPWQTDSVAALSEAKVGGCWPGSPRSAMFAIDQGERRVDSEMGRAETEVGQADVCFVGQRGRRLVGGHGATNMRKGCVAPCEGGGAVKVFVRTLLKRAGWEASAKKTRVNRKAGVFSYRTPTLKDGGLSQAGGPPCRVLGSEAPVDHLSLEGCRGRDHSVVGGTDLSGW</sequence>
<feature type="compositionally biased region" description="Basic and acidic residues" evidence="1">
    <location>
        <begin position="11"/>
        <end position="21"/>
    </location>
</feature>
<organism evidence="2 3">
    <name type="scientific">Knipowitschia caucasica</name>
    <name type="common">Caucasian dwarf goby</name>
    <name type="synonym">Pomatoschistus caucasicus</name>
    <dbReference type="NCBI Taxonomy" id="637954"/>
    <lineage>
        <taxon>Eukaryota</taxon>
        <taxon>Metazoa</taxon>
        <taxon>Chordata</taxon>
        <taxon>Craniata</taxon>
        <taxon>Vertebrata</taxon>
        <taxon>Euteleostomi</taxon>
        <taxon>Actinopterygii</taxon>
        <taxon>Neopterygii</taxon>
        <taxon>Teleostei</taxon>
        <taxon>Neoteleostei</taxon>
        <taxon>Acanthomorphata</taxon>
        <taxon>Gobiaria</taxon>
        <taxon>Gobiiformes</taxon>
        <taxon>Gobioidei</taxon>
        <taxon>Gobiidae</taxon>
        <taxon>Gobiinae</taxon>
        <taxon>Knipowitschia</taxon>
    </lineage>
</organism>
<gene>
    <name evidence="2" type="ORF">KC01_LOCUS7742</name>
</gene>
<proteinExistence type="predicted"/>
<evidence type="ECO:0000313" key="2">
    <source>
        <dbReference type="EMBL" id="CAL1576303.1"/>
    </source>
</evidence>
<feature type="compositionally biased region" description="Polar residues" evidence="1">
    <location>
        <begin position="23"/>
        <end position="33"/>
    </location>
</feature>
<dbReference type="EMBL" id="OZ035834">
    <property type="protein sequence ID" value="CAL1576303.1"/>
    <property type="molecule type" value="Genomic_DNA"/>
</dbReference>
<dbReference type="Proteomes" id="UP001497482">
    <property type="component" value="Chromosome 12"/>
</dbReference>
<feature type="compositionally biased region" description="Polar residues" evidence="1">
    <location>
        <begin position="53"/>
        <end position="65"/>
    </location>
</feature>
<name>A0AAV2JHP1_KNICA</name>
<keyword evidence="3" id="KW-1185">Reference proteome</keyword>
<accession>A0AAV2JHP1</accession>
<protein>
    <submittedName>
        <fullName evidence="2">Uncharacterized protein</fullName>
    </submittedName>
</protein>
<feature type="region of interest" description="Disordered" evidence="1">
    <location>
        <begin position="1"/>
        <end position="65"/>
    </location>
</feature>
<evidence type="ECO:0000256" key="1">
    <source>
        <dbReference type="SAM" id="MobiDB-lite"/>
    </source>
</evidence>
<dbReference type="AlphaFoldDB" id="A0AAV2JHP1"/>
<reference evidence="2 3" key="1">
    <citation type="submission" date="2024-04" db="EMBL/GenBank/DDBJ databases">
        <authorList>
            <person name="Waldvogel A.-M."/>
            <person name="Schoenle A."/>
        </authorList>
    </citation>
    <scope>NUCLEOTIDE SEQUENCE [LARGE SCALE GENOMIC DNA]</scope>
</reference>
<evidence type="ECO:0000313" key="3">
    <source>
        <dbReference type="Proteomes" id="UP001497482"/>
    </source>
</evidence>